<reference evidence="2 3" key="1">
    <citation type="submission" date="2019-07" db="EMBL/GenBank/DDBJ databases">
        <title>Genome sequencing of lignin-degrading bacterial isolates.</title>
        <authorList>
            <person name="Gladden J."/>
        </authorList>
    </citation>
    <scope>NUCLEOTIDE SEQUENCE [LARGE SCALE GENOMIC DNA]</scope>
    <source>
        <strain evidence="2 3">J19</strain>
    </source>
</reference>
<keyword evidence="3" id="KW-1185">Reference proteome</keyword>
<comment type="caution">
    <text evidence="2">The sequence shown here is derived from an EMBL/GenBank/DDBJ whole genome shotgun (WGS) entry which is preliminary data.</text>
</comment>
<dbReference type="EMBL" id="VLJS01000115">
    <property type="protein sequence ID" value="TWH03393.1"/>
    <property type="molecule type" value="Genomic_DNA"/>
</dbReference>
<sequence length="261" mass="27678">MARTMRWAMVASLARNARAISPVSRPPSRRRVRATRESCGSTGWQAMNISRSTSSPTVSSSRCSARAATSSCSCSSSQATCTCFSSRSFRWRRRSMARLRAVVISQAPGLSGTPSAGHFSSAATSASWASSSARPTSRTIRVRPPITRADSIRQTASMVRAMSTWCGCGLMRGGSHHRARRGASRDAHRIAAPGPGAGGRTGGKRPWPARAPGSPGKAAARGATTRHARHACDQEAPDHGKRRRWWTPGCSHGGTAITLPA</sequence>
<proteinExistence type="predicted"/>
<name>A0A562D112_9GAMM</name>
<evidence type="ECO:0000256" key="1">
    <source>
        <dbReference type="SAM" id="MobiDB-lite"/>
    </source>
</evidence>
<accession>A0A562D112</accession>
<feature type="compositionally biased region" description="Basic and acidic residues" evidence="1">
    <location>
        <begin position="230"/>
        <end position="239"/>
    </location>
</feature>
<dbReference type="Proteomes" id="UP000321583">
    <property type="component" value="Unassembled WGS sequence"/>
</dbReference>
<gene>
    <name evidence="2" type="ORF">L613_008100000160</name>
</gene>
<evidence type="ECO:0000313" key="2">
    <source>
        <dbReference type="EMBL" id="TWH03393.1"/>
    </source>
</evidence>
<organism evidence="2 3">
    <name type="scientific">Pseudoxanthomonas taiwanensis J19</name>
    <dbReference type="NCBI Taxonomy" id="935569"/>
    <lineage>
        <taxon>Bacteria</taxon>
        <taxon>Pseudomonadati</taxon>
        <taxon>Pseudomonadota</taxon>
        <taxon>Gammaproteobacteria</taxon>
        <taxon>Lysobacterales</taxon>
        <taxon>Lysobacteraceae</taxon>
        <taxon>Pseudoxanthomonas</taxon>
    </lineage>
</organism>
<feature type="region of interest" description="Disordered" evidence="1">
    <location>
        <begin position="176"/>
        <end position="261"/>
    </location>
</feature>
<dbReference type="AlphaFoldDB" id="A0A562D112"/>
<protein>
    <submittedName>
        <fullName evidence="2">Uncharacterized protein</fullName>
    </submittedName>
</protein>
<evidence type="ECO:0000313" key="3">
    <source>
        <dbReference type="Proteomes" id="UP000321583"/>
    </source>
</evidence>